<dbReference type="GO" id="GO:0006281">
    <property type="term" value="P:DNA repair"/>
    <property type="evidence" value="ECO:0007669"/>
    <property type="project" value="UniProtKB-UniRule"/>
</dbReference>
<keyword evidence="7 13" id="KW-0378">Hydrolase</keyword>
<dbReference type="InterPro" id="IPR020563">
    <property type="entry name" value="X-over_junc_endoDNase_Mg_BS"/>
</dbReference>
<evidence type="ECO:0000313" key="15">
    <source>
        <dbReference type="EMBL" id="MBO8449241.1"/>
    </source>
</evidence>
<keyword evidence="4 13" id="KW-0479">Metal-binding</keyword>
<dbReference type="PANTHER" id="PTHR30194">
    <property type="entry name" value="CROSSOVER JUNCTION ENDODEOXYRIBONUCLEASE RUVC"/>
    <property type="match status" value="1"/>
</dbReference>
<keyword evidence="10 13" id="KW-0233">DNA recombination</keyword>
<evidence type="ECO:0000256" key="11">
    <source>
        <dbReference type="ARBA" id="ARBA00023204"/>
    </source>
</evidence>
<dbReference type="CDD" id="cd16962">
    <property type="entry name" value="RuvC"/>
    <property type="match status" value="1"/>
</dbReference>
<comment type="catalytic activity">
    <reaction evidence="12 13">
        <text>Endonucleolytic cleavage at a junction such as a reciprocal single-stranded crossover between two homologous DNA duplexes (Holliday junction).</text>
        <dbReference type="EC" id="3.1.21.10"/>
    </reaction>
</comment>
<evidence type="ECO:0000256" key="8">
    <source>
        <dbReference type="ARBA" id="ARBA00022842"/>
    </source>
</evidence>
<feature type="active site" evidence="13">
    <location>
        <position position="10"/>
    </location>
</feature>
<dbReference type="PRINTS" id="PR00696">
    <property type="entry name" value="RSOLVASERUVC"/>
</dbReference>
<comment type="subunit">
    <text evidence="13">Homodimer which binds Holliday junction (HJ) DNA. The HJ becomes 2-fold symmetrical on binding to RuvC with unstacked arms; it has a different conformation from HJ DNA in complex with RuvA. In the full resolvosome a probable DNA-RuvA(4)-RuvB(12)-RuvC(2) complex forms which resolves the HJ.</text>
</comment>
<comment type="cofactor">
    <cofactor evidence="13">
        <name>Mg(2+)</name>
        <dbReference type="ChEBI" id="CHEBI:18420"/>
    </cofactor>
    <text evidence="13">Binds 2 Mg(2+) ion per subunit.</text>
</comment>
<evidence type="ECO:0000256" key="7">
    <source>
        <dbReference type="ARBA" id="ARBA00022801"/>
    </source>
</evidence>
<feature type="active site" evidence="13">
    <location>
        <position position="70"/>
    </location>
</feature>
<reference evidence="15" key="1">
    <citation type="submission" date="2020-10" db="EMBL/GenBank/DDBJ databases">
        <authorList>
            <person name="Gilroy R."/>
        </authorList>
    </citation>
    <scope>NUCLEOTIDE SEQUENCE</scope>
    <source>
        <strain evidence="15">20514</strain>
    </source>
</reference>
<feature type="binding site" evidence="13">
    <location>
        <position position="10"/>
    </location>
    <ligand>
        <name>Mg(2+)</name>
        <dbReference type="ChEBI" id="CHEBI:18420"/>
        <label>1</label>
    </ligand>
</feature>
<dbReference type="GO" id="GO:0000287">
    <property type="term" value="F:magnesium ion binding"/>
    <property type="evidence" value="ECO:0007669"/>
    <property type="project" value="UniProtKB-UniRule"/>
</dbReference>
<protein>
    <recommendedName>
        <fullName evidence="13 14">Crossover junction endodeoxyribonuclease RuvC</fullName>
        <ecNumber evidence="13 14">3.1.21.10</ecNumber>
    </recommendedName>
    <alternativeName>
        <fullName evidence="13">Holliday junction nuclease RuvC</fullName>
    </alternativeName>
    <alternativeName>
        <fullName evidence="13">Holliday junction resolvase RuvC</fullName>
    </alternativeName>
</protein>
<dbReference type="AlphaFoldDB" id="A0A9D9EJG0"/>
<dbReference type="PROSITE" id="PS01321">
    <property type="entry name" value="RUVC"/>
    <property type="match status" value="1"/>
</dbReference>
<dbReference type="FunFam" id="3.30.420.10:FF:000002">
    <property type="entry name" value="Crossover junction endodeoxyribonuclease RuvC"/>
    <property type="match status" value="1"/>
</dbReference>
<dbReference type="InterPro" id="IPR002176">
    <property type="entry name" value="X-over_junc_endoDNase_RuvC"/>
</dbReference>
<evidence type="ECO:0000256" key="14">
    <source>
        <dbReference type="NCBIfam" id="TIGR00228"/>
    </source>
</evidence>
<comment type="function">
    <text evidence="13">The RuvA-RuvB-RuvC complex processes Holliday junction (HJ) DNA during genetic recombination and DNA repair. Endonuclease that resolves HJ intermediates. Cleaves cruciform DNA by making single-stranded nicks across the HJ at symmetrical positions within the homologous arms, yielding a 5'-phosphate and a 3'-hydroxyl group; requires a central core of homology in the junction. The consensus cleavage sequence is 5'-(A/T)TT(C/G)-3'. Cleavage occurs on the 3'-side of the TT dinucleotide at the point of strand exchange. HJ branch migration catalyzed by RuvA-RuvB allows RuvC to scan DNA until it finds its consensus sequence, where it cleaves and resolves the cruciform DNA.</text>
</comment>
<feature type="binding site" evidence="13">
    <location>
        <position position="143"/>
    </location>
    <ligand>
        <name>Mg(2+)</name>
        <dbReference type="ChEBI" id="CHEBI:18420"/>
        <label>1</label>
    </ligand>
</feature>
<keyword evidence="5 13" id="KW-0255">Endonuclease</keyword>
<evidence type="ECO:0000256" key="1">
    <source>
        <dbReference type="ARBA" id="ARBA00009518"/>
    </source>
</evidence>
<sequence>MTEKTIMGIDPGTNLLGFGVIRVSGRNVAFVDMGVLDMRKEKDHFGKLRMLGEKMDELLDRYRPDELSVESPFCGKNPQVMLKLGRAQGAAMIAAMRRGIHVEEYAPRKAKIAITGIGAASKEQVSIMIRKILGISIAPEHLDATDALALALCHYYHITSPLVSASSSGDWKHFLETHPERIK</sequence>
<gene>
    <name evidence="13 15" type="primary">ruvC</name>
    <name evidence="15" type="ORF">IAC29_08230</name>
</gene>
<dbReference type="Pfam" id="PF02075">
    <property type="entry name" value="RuvC"/>
    <property type="match status" value="1"/>
</dbReference>
<dbReference type="GO" id="GO:0008821">
    <property type="term" value="F:crossover junction DNA endonuclease activity"/>
    <property type="evidence" value="ECO:0007669"/>
    <property type="project" value="UniProtKB-UniRule"/>
</dbReference>
<dbReference type="Proteomes" id="UP000810252">
    <property type="component" value="Unassembled WGS sequence"/>
</dbReference>
<dbReference type="SUPFAM" id="SSF53098">
    <property type="entry name" value="Ribonuclease H-like"/>
    <property type="match status" value="1"/>
</dbReference>
<name>A0A9D9EJG0_9BACT</name>
<comment type="caution">
    <text evidence="15">The sequence shown here is derived from an EMBL/GenBank/DDBJ whole genome shotgun (WGS) entry which is preliminary data.</text>
</comment>
<dbReference type="EMBL" id="JADIMQ010000115">
    <property type="protein sequence ID" value="MBO8449241.1"/>
    <property type="molecule type" value="Genomic_DNA"/>
</dbReference>
<dbReference type="InterPro" id="IPR036397">
    <property type="entry name" value="RNaseH_sf"/>
</dbReference>
<accession>A0A9D9EJG0</accession>
<dbReference type="GO" id="GO:0005737">
    <property type="term" value="C:cytoplasm"/>
    <property type="evidence" value="ECO:0007669"/>
    <property type="project" value="UniProtKB-SubCell"/>
</dbReference>
<keyword evidence="2 13" id="KW-0963">Cytoplasm</keyword>
<evidence type="ECO:0000256" key="4">
    <source>
        <dbReference type="ARBA" id="ARBA00022723"/>
    </source>
</evidence>
<feature type="active site" evidence="13">
    <location>
        <position position="143"/>
    </location>
</feature>
<organism evidence="15 16">
    <name type="scientific">Candidatus Cryptobacteroides merdigallinarum</name>
    <dbReference type="NCBI Taxonomy" id="2840770"/>
    <lineage>
        <taxon>Bacteria</taxon>
        <taxon>Pseudomonadati</taxon>
        <taxon>Bacteroidota</taxon>
        <taxon>Bacteroidia</taxon>
        <taxon>Bacteroidales</taxon>
        <taxon>Candidatus Cryptobacteroides</taxon>
    </lineage>
</organism>
<comment type="similarity">
    <text evidence="1 13">Belongs to the RuvC family.</text>
</comment>
<dbReference type="GO" id="GO:0048476">
    <property type="term" value="C:Holliday junction resolvase complex"/>
    <property type="evidence" value="ECO:0007669"/>
    <property type="project" value="UniProtKB-UniRule"/>
</dbReference>
<dbReference type="Gene3D" id="3.30.420.10">
    <property type="entry name" value="Ribonuclease H-like superfamily/Ribonuclease H"/>
    <property type="match status" value="1"/>
</dbReference>
<evidence type="ECO:0000256" key="2">
    <source>
        <dbReference type="ARBA" id="ARBA00022490"/>
    </source>
</evidence>
<evidence type="ECO:0000256" key="12">
    <source>
        <dbReference type="ARBA" id="ARBA00029354"/>
    </source>
</evidence>
<dbReference type="GO" id="GO:0003677">
    <property type="term" value="F:DNA binding"/>
    <property type="evidence" value="ECO:0007669"/>
    <property type="project" value="UniProtKB-KW"/>
</dbReference>
<reference evidence="15" key="2">
    <citation type="journal article" date="2021" name="PeerJ">
        <title>Extensive microbial diversity within the chicken gut microbiome revealed by metagenomics and culture.</title>
        <authorList>
            <person name="Gilroy R."/>
            <person name="Ravi A."/>
            <person name="Getino M."/>
            <person name="Pursley I."/>
            <person name="Horton D.L."/>
            <person name="Alikhan N.F."/>
            <person name="Baker D."/>
            <person name="Gharbi K."/>
            <person name="Hall N."/>
            <person name="Watson M."/>
            <person name="Adriaenssens E.M."/>
            <person name="Foster-Nyarko E."/>
            <person name="Jarju S."/>
            <person name="Secka A."/>
            <person name="Antonio M."/>
            <person name="Oren A."/>
            <person name="Chaudhuri R.R."/>
            <person name="La Ragione R."/>
            <person name="Hildebrand F."/>
            <person name="Pallen M.J."/>
        </authorList>
    </citation>
    <scope>NUCLEOTIDE SEQUENCE</scope>
    <source>
        <strain evidence="15">20514</strain>
    </source>
</reference>
<evidence type="ECO:0000256" key="13">
    <source>
        <dbReference type="HAMAP-Rule" id="MF_00034"/>
    </source>
</evidence>
<dbReference type="PANTHER" id="PTHR30194:SF3">
    <property type="entry name" value="CROSSOVER JUNCTION ENDODEOXYRIBONUCLEASE RUVC"/>
    <property type="match status" value="1"/>
</dbReference>
<dbReference type="HAMAP" id="MF_00034">
    <property type="entry name" value="RuvC"/>
    <property type="match status" value="1"/>
</dbReference>
<keyword evidence="3 13" id="KW-0540">Nuclease</keyword>
<evidence type="ECO:0000256" key="3">
    <source>
        <dbReference type="ARBA" id="ARBA00022722"/>
    </source>
</evidence>
<evidence type="ECO:0000313" key="16">
    <source>
        <dbReference type="Proteomes" id="UP000810252"/>
    </source>
</evidence>
<evidence type="ECO:0000256" key="6">
    <source>
        <dbReference type="ARBA" id="ARBA00022763"/>
    </source>
</evidence>
<keyword evidence="6 13" id="KW-0227">DNA damage</keyword>
<dbReference type="GO" id="GO:0006310">
    <property type="term" value="P:DNA recombination"/>
    <property type="evidence" value="ECO:0007669"/>
    <property type="project" value="UniProtKB-UniRule"/>
</dbReference>
<proteinExistence type="inferred from homology"/>
<keyword evidence="8 13" id="KW-0460">Magnesium</keyword>
<dbReference type="InterPro" id="IPR012337">
    <property type="entry name" value="RNaseH-like_sf"/>
</dbReference>
<evidence type="ECO:0000256" key="5">
    <source>
        <dbReference type="ARBA" id="ARBA00022759"/>
    </source>
</evidence>
<evidence type="ECO:0000256" key="10">
    <source>
        <dbReference type="ARBA" id="ARBA00023172"/>
    </source>
</evidence>
<dbReference type="EC" id="3.1.21.10" evidence="13 14"/>
<feature type="binding site" evidence="13">
    <location>
        <position position="70"/>
    </location>
    <ligand>
        <name>Mg(2+)</name>
        <dbReference type="ChEBI" id="CHEBI:18420"/>
        <label>2</label>
    </ligand>
</feature>
<keyword evidence="9 13" id="KW-0238">DNA-binding</keyword>
<evidence type="ECO:0000256" key="9">
    <source>
        <dbReference type="ARBA" id="ARBA00023125"/>
    </source>
</evidence>
<keyword evidence="11 13" id="KW-0234">DNA repair</keyword>
<comment type="subcellular location">
    <subcellularLocation>
        <location evidence="13">Cytoplasm</location>
    </subcellularLocation>
</comment>
<dbReference type="NCBIfam" id="TIGR00228">
    <property type="entry name" value="ruvC"/>
    <property type="match status" value="1"/>
</dbReference>